<accession>A0A8G1VYF5</accession>
<evidence type="ECO:0000313" key="1">
    <source>
        <dbReference type="EMBL" id="RAK76368.1"/>
    </source>
</evidence>
<protein>
    <submittedName>
        <fullName evidence="1">Uncharacterized protein</fullName>
    </submittedName>
</protein>
<name>A0A8G1VYF5_9EURO</name>
<dbReference type="RefSeq" id="XP_040800378.1">
    <property type="nucleotide sequence ID" value="XM_040939109.1"/>
</dbReference>
<proteinExistence type="predicted"/>
<gene>
    <name evidence="1" type="ORF">BO72DRAFT_132848</name>
</gene>
<organism evidence="1 2">
    <name type="scientific">Aspergillus fijiensis CBS 313.89</name>
    <dbReference type="NCBI Taxonomy" id="1448319"/>
    <lineage>
        <taxon>Eukaryota</taxon>
        <taxon>Fungi</taxon>
        <taxon>Dikarya</taxon>
        <taxon>Ascomycota</taxon>
        <taxon>Pezizomycotina</taxon>
        <taxon>Eurotiomycetes</taxon>
        <taxon>Eurotiomycetidae</taxon>
        <taxon>Eurotiales</taxon>
        <taxon>Aspergillaceae</taxon>
        <taxon>Aspergillus</taxon>
    </lineage>
</organism>
<dbReference type="Proteomes" id="UP000249789">
    <property type="component" value="Unassembled WGS sequence"/>
</dbReference>
<dbReference type="AlphaFoldDB" id="A0A8G1VYF5"/>
<dbReference type="VEuPathDB" id="FungiDB:BO72DRAFT_132848"/>
<sequence>MFLWVHLSLEYLRRIKAKEPDTFVAKLKAVPPDTKGLYSILLATISKDQDPEGQEQIRLILTLLVYGLHKELSEVPGFLSAVNYKPGKQWSNLTARDVLDSCPTIVELTSSSPQKFRLIHFSVKEFIQTLAEYSPETAHARMAAHCMSYLNDHQPSSLWIRTPSAPTSWWLDKSKNTFDAYASRSWLVHCAQAGKLRQEAPLARHLQGFWSAENEFREFPFDRRVKSFTLRYRKSLSQLIDGGYNALVVDSKPTLF</sequence>
<dbReference type="OrthoDB" id="7464126at2759"/>
<dbReference type="PANTHER" id="PTHR10039">
    <property type="entry name" value="AMELOGENIN"/>
    <property type="match status" value="1"/>
</dbReference>
<keyword evidence="2" id="KW-1185">Reference proteome</keyword>
<evidence type="ECO:0000313" key="2">
    <source>
        <dbReference type="Proteomes" id="UP000249789"/>
    </source>
</evidence>
<reference evidence="1 2" key="1">
    <citation type="submission" date="2018-02" db="EMBL/GenBank/DDBJ databases">
        <title>The genomes of Aspergillus section Nigri reveals drivers in fungal speciation.</title>
        <authorList>
            <consortium name="DOE Joint Genome Institute"/>
            <person name="Vesth T.C."/>
            <person name="Nybo J."/>
            <person name="Theobald S."/>
            <person name="Brandl J."/>
            <person name="Frisvad J.C."/>
            <person name="Nielsen K.F."/>
            <person name="Lyhne E.K."/>
            <person name="Kogle M.E."/>
            <person name="Kuo A."/>
            <person name="Riley R."/>
            <person name="Clum A."/>
            <person name="Nolan M."/>
            <person name="Lipzen A."/>
            <person name="Salamov A."/>
            <person name="Henrissat B."/>
            <person name="Wiebenga A."/>
            <person name="De vries R.P."/>
            <person name="Grigoriev I.V."/>
            <person name="Mortensen U.H."/>
            <person name="Andersen M.R."/>
            <person name="Baker S.E."/>
        </authorList>
    </citation>
    <scope>NUCLEOTIDE SEQUENCE [LARGE SCALE GENOMIC DNA]</scope>
    <source>
        <strain evidence="1 2">CBS 313.89</strain>
    </source>
</reference>
<dbReference type="GeneID" id="63856442"/>
<dbReference type="PANTHER" id="PTHR10039:SF14">
    <property type="entry name" value="NACHT DOMAIN-CONTAINING PROTEIN"/>
    <property type="match status" value="1"/>
</dbReference>
<dbReference type="EMBL" id="KZ824649">
    <property type="protein sequence ID" value="RAK76368.1"/>
    <property type="molecule type" value="Genomic_DNA"/>
</dbReference>